<dbReference type="PANTHER" id="PTHR31686">
    <property type="match status" value="1"/>
</dbReference>
<evidence type="ECO:0000313" key="9">
    <source>
        <dbReference type="Proteomes" id="UP000006265"/>
    </source>
</evidence>
<evidence type="ECO:0000256" key="5">
    <source>
        <dbReference type="ARBA" id="ARBA00022692"/>
    </source>
</evidence>
<name>K5BKR1_MYCHD</name>
<dbReference type="AlphaFoldDB" id="K5BKR1"/>
<dbReference type="InterPro" id="IPR038665">
    <property type="entry name" value="Voltage-dep_anion_channel_sf"/>
</dbReference>
<sequence>MLFSDRVLLPSWAEAGDEVAPDAVSCRIRFFRRVPPNLFASVMGTGIVATTSARFDWVSHHFVAFGRVIWILAAAWLLALIVGLTGSWILHRNAALSLLRDPVVLPFYGTVPMALLTVGSGSLLLAPDMIGDVAVWLGVALWSTGTALGVTTAIALPVRAVVSGGADVHALPSWMLPVVPPMVSATTGAGVLEQIPVSQFRTAFLAGCCGLFGMGLIVALMTLAVVYWRLVCLGTPGINATPTIWIPLGVIGQSMAAANLLAMHSASPRLPVYPALPDLRGAGVMFGIVMLGFAVFWIAFASAVTTHGIRRGAPFTVSWWSVIFPLGATTLGISALAEASDSGLLRVSAFGLYVALIGAWAVVAIRSIRRGQLAWWR</sequence>
<comment type="similarity">
    <text evidence="2">Belongs to the tellurite-resistance/dicarboxylate transporter (TDT) family.</text>
</comment>
<protein>
    <submittedName>
        <fullName evidence="8">C4-dicarboxylate transporter/malic acid transport family protein</fullName>
    </submittedName>
</protein>
<dbReference type="Proteomes" id="UP000006265">
    <property type="component" value="Unassembled WGS sequence"/>
</dbReference>
<proteinExistence type="inferred from homology"/>
<comment type="caution">
    <text evidence="8">The sequence shown here is derived from an EMBL/GenBank/DDBJ whole genome shotgun (WGS) entry which is preliminary data.</text>
</comment>
<evidence type="ECO:0000313" key="8">
    <source>
        <dbReference type="EMBL" id="EKF25304.1"/>
    </source>
</evidence>
<evidence type="ECO:0000256" key="4">
    <source>
        <dbReference type="ARBA" id="ARBA00022475"/>
    </source>
</evidence>
<dbReference type="CDD" id="cd09320">
    <property type="entry name" value="TDT_like_2"/>
    <property type="match status" value="1"/>
</dbReference>
<evidence type="ECO:0000256" key="2">
    <source>
        <dbReference type="ARBA" id="ARBA00008566"/>
    </source>
</evidence>
<dbReference type="Pfam" id="PF03595">
    <property type="entry name" value="SLAC1"/>
    <property type="match status" value="1"/>
</dbReference>
<dbReference type="EMBL" id="AMRA01000018">
    <property type="protein sequence ID" value="EKF25304.1"/>
    <property type="molecule type" value="Genomic_DNA"/>
</dbReference>
<dbReference type="InterPro" id="IPR004695">
    <property type="entry name" value="SLAC1/Mae1/Ssu1/TehA"/>
</dbReference>
<keyword evidence="4" id="KW-1003">Cell membrane</keyword>
<dbReference type="GO" id="GO:0055085">
    <property type="term" value="P:transmembrane transport"/>
    <property type="evidence" value="ECO:0007669"/>
    <property type="project" value="InterPro"/>
</dbReference>
<keyword evidence="6" id="KW-1133">Transmembrane helix</keyword>
<dbReference type="RefSeq" id="WP_005624601.1">
    <property type="nucleotide sequence ID" value="NZ_AMRA01000018.1"/>
</dbReference>
<dbReference type="OrthoDB" id="958273at2"/>
<keyword evidence="5" id="KW-0812">Transmembrane</keyword>
<gene>
    <name evidence="8" type="ORF">C731_0678</name>
</gene>
<evidence type="ECO:0000256" key="7">
    <source>
        <dbReference type="ARBA" id="ARBA00023136"/>
    </source>
</evidence>
<evidence type="ECO:0000256" key="1">
    <source>
        <dbReference type="ARBA" id="ARBA00004651"/>
    </source>
</evidence>
<dbReference type="PANTHER" id="PTHR31686:SF1">
    <property type="entry name" value="SULFITE EFFLUX PUMP SSU1"/>
    <property type="match status" value="1"/>
</dbReference>
<dbReference type="STRING" id="1122247.GCA_000379865_03347"/>
<keyword evidence="3" id="KW-0813">Transport</keyword>
<dbReference type="Gene3D" id="1.50.10.150">
    <property type="entry name" value="Voltage-dependent anion channel"/>
    <property type="match status" value="1"/>
</dbReference>
<keyword evidence="9" id="KW-1185">Reference proteome</keyword>
<evidence type="ECO:0000256" key="6">
    <source>
        <dbReference type="ARBA" id="ARBA00022989"/>
    </source>
</evidence>
<dbReference type="InterPro" id="IPR051629">
    <property type="entry name" value="Sulfite_efflux_TDT"/>
</dbReference>
<reference evidence="8 9" key="1">
    <citation type="journal article" date="2012" name="J. Bacteriol.">
        <title>Genome sequence of Mycobacterium hassiacum DSM 44199, a rare source of heat-stable mycobacterial proteins.</title>
        <authorList>
            <person name="Tiago I."/>
            <person name="Maranha A."/>
            <person name="Mendes V."/>
            <person name="Alarico S."/>
            <person name="Moynihan P.J."/>
            <person name="Clarke A.J."/>
            <person name="Macedo-Ribeiro S."/>
            <person name="Pereira P.J."/>
            <person name="Empadinhas N."/>
        </authorList>
    </citation>
    <scope>NUCLEOTIDE SEQUENCE [LARGE SCALE GENOMIC DNA]</scope>
    <source>
        <strain evidence="9">DSM 44199 / CIP 105218 / JCM 12690 / 3849</strain>
    </source>
</reference>
<accession>K5BKR1</accession>
<comment type="subcellular location">
    <subcellularLocation>
        <location evidence="1">Cell membrane</location>
        <topology evidence="1">Multi-pass membrane protein</topology>
    </subcellularLocation>
</comment>
<dbReference type="eggNOG" id="COG1275">
    <property type="taxonomic scope" value="Bacteria"/>
</dbReference>
<organism evidence="8 9">
    <name type="scientific">Mycolicibacterium hassiacum (strain DSM 44199 / CIP 105218 / JCM 12690 / 3849)</name>
    <name type="common">Mycobacterium hassiacum</name>
    <dbReference type="NCBI Taxonomy" id="1122247"/>
    <lineage>
        <taxon>Bacteria</taxon>
        <taxon>Bacillati</taxon>
        <taxon>Actinomycetota</taxon>
        <taxon>Actinomycetes</taxon>
        <taxon>Mycobacteriales</taxon>
        <taxon>Mycobacteriaceae</taxon>
        <taxon>Mycolicibacterium</taxon>
    </lineage>
</organism>
<evidence type="ECO:0000256" key="3">
    <source>
        <dbReference type="ARBA" id="ARBA00022448"/>
    </source>
</evidence>
<dbReference type="PATRIC" id="fig|1122247.3.peg.652"/>
<keyword evidence="7" id="KW-0472">Membrane</keyword>
<dbReference type="GO" id="GO:0005886">
    <property type="term" value="C:plasma membrane"/>
    <property type="evidence" value="ECO:0007669"/>
    <property type="project" value="UniProtKB-SubCell"/>
</dbReference>